<dbReference type="GO" id="GO:0010073">
    <property type="term" value="P:meristem maintenance"/>
    <property type="evidence" value="ECO:0007669"/>
    <property type="project" value="InterPro"/>
</dbReference>
<dbReference type="PANTHER" id="PTHR46033">
    <property type="entry name" value="PROTEIN MAIN-LIKE 2"/>
    <property type="match status" value="1"/>
</dbReference>
<reference evidence="2" key="1">
    <citation type="journal article" date="2013" name="Science">
        <title>The Amborella genome and the evolution of flowering plants.</title>
        <authorList>
            <consortium name="Amborella Genome Project"/>
        </authorList>
    </citation>
    <scope>NUCLEOTIDE SEQUENCE [LARGE SCALE GENOMIC DNA]</scope>
</reference>
<proteinExistence type="predicted"/>
<dbReference type="PANTHER" id="PTHR46033:SF1">
    <property type="entry name" value="PROTEIN MAIN-LIKE 2"/>
    <property type="match status" value="1"/>
</dbReference>
<dbReference type="HOGENOM" id="CLU_1818389_0_0_1"/>
<evidence type="ECO:0008006" key="3">
    <source>
        <dbReference type="Google" id="ProtNLM"/>
    </source>
</evidence>
<name>W1NHW9_AMBTC</name>
<dbReference type="eggNOG" id="ENOG502R6IC">
    <property type="taxonomic scope" value="Eukaryota"/>
</dbReference>
<keyword evidence="2" id="KW-1185">Reference proteome</keyword>
<gene>
    <name evidence="1" type="ORF">AMTR_s00008p00209600</name>
</gene>
<dbReference type="Proteomes" id="UP000017836">
    <property type="component" value="Unassembled WGS sequence"/>
</dbReference>
<protein>
    <recommendedName>
        <fullName evidence="3">Aminotransferase-like plant mobile domain-containing protein</fullName>
    </recommendedName>
</protein>
<dbReference type="EMBL" id="KI397486">
    <property type="protein sequence ID" value="ERM95382.1"/>
    <property type="molecule type" value="Genomic_DNA"/>
</dbReference>
<evidence type="ECO:0000313" key="2">
    <source>
        <dbReference type="Proteomes" id="UP000017836"/>
    </source>
</evidence>
<dbReference type="InterPro" id="IPR044824">
    <property type="entry name" value="MAIN-like"/>
</dbReference>
<evidence type="ECO:0000313" key="1">
    <source>
        <dbReference type="EMBL" id="ERM95382.1"/>
    </source>
</evidence>
<dbReference type="AlphaFoldDB" id="W1NHW9"/>
<organism evidence="1 2">
    <name type="scientific">Amborella trichopoda</name>
    <dbReference type="NCBI Taxonomy" id="13333"/>
    <lineage>
        <taxon>Eukaryota</taxon>
        <taxon>Viridiplantae</taxon>
        <taxon>Streptophyta</taxon>
        <taxon>Embryophyta</taxon>
        <taxon>Tracheophyta</taxon>
        <taxon>Spermatophyta</taxon>
        <taxon>Magnoliopsida</taxon>
        <taxon>Amborellales</taxon>
        <taxon>Amborellaceae</taxon>
        <taxon>Amborella</taxon>
    </lineage>
</organism>
<sequence>MLIFRYGDFILTFFLSHCTPLSSTDHLYGVHWGARILPPRLVREVLDIGLWEVCQIDAFPLDMALINALVHLFQPETRTFPFPCEETGITLEAVTRILGVGSDGLPLRCDPPFDDRSFWGEVIEMLGDVPPKERRWDEKSLP</sequence>
<accession>W1NHW9</accession>
<dbReference type="Gramene" id="ERM95382">
    <property type="protein sequence ID" value="ERM95382"/>
    <property type="gene ID" value="AMTR_s00008p00209600"/>
</dbReference>